<reference evidence="3 4" key="1">
    <citation type="submission" date="2023-04" db="EMBL/GenBank/DDBJ databases">
        <title>Ectobacillus antri isolated from activated sludge.</title>
        <authorList>
            <person name="Yan P."/>
            <person name="Liu X."/>
        </authorList>
    </citation>
    <scope>NUCLEOTIDE SEQUENCE [LARGE SCALE GENOMIC DNA]</scope>
    <source>
        <strain evidence="3 4">C18H</strain>
    </source>
</reference>
<dbReference type="EMBL" id="JARULN010000002">
    <property type="protein sequence ID" value="MDG5753259.1"/>
    <property type="molecule type" value="Genomic_DNA"/>
</dbReference>
<accession>A0ABT6H3G9</accession>
<evidence type="ECO:0000256" key="1">
    <source>
        <dbReference type="ARBA" id="ARBA00008522"/>
    </source>
</evidence>
<evidence type="ECO:0000313" key="4">
    <source>
        <dbReference type="Proteomes" id="UP001218246"/>
    </source>
</evidence>
<dbReference type="HAMAP" id="MF_00489">
    <property type="entry name" value="UPF0178"/>
    <property type="match status" value="1"/>
</dbReference>
<dbReference type="InterPro" id="IPR003791">
    <property type="entry name" value="UPF0178"/>
</dbReference>
<dbReference type="RefSeq" id="WP_124563365.1">
    <property type="nucleotide sequence ID" value="NZ_JARRRY010000001.1"/>
</dbReference>
<protein>
    <recommendedName>
        <fullName evidence="2">UPF0178 protein P6P90_04505</fullName>
    </recommendedName>
</protein>
<sequence>MLKSKRIFVDADACPVKQEIVDACKPYEIEVYFIASHAHRTNFGSGTWIYVDSLQDEVDFAIFQRADAGDIVVTQDMGLAALLVKKKVIVISPRGILIQDEQIDCILHSRYVSAKLRRQGTFTKGPKAFTKEDRERFSNMLQKILSNHEGIH</sequence>
<comment type="similarity">
    <text evidence="1 2">Belongs to the UPF0178 family.</text>
</comment>
<dbReference type="Proteomes" id="UP001218246">
    <property type="component" value="Unassembled WGS sequence"/>
</dbReference>
<evidence type="ECO:0000256" key="2">
    <source>
        <dbReference type="HAMAP-Rule" id="MF_00489"/>
    </source>
</evidence>
<organism evidence="3 4">
    <name type="scientific">Ectobacillus antri</name>
    <dbReference type="NCBI Taxonomy" id="2486280"/>
    <lineage>
        <taxon>Bacteria</taxon>
        <taxon>Bacillati</taxon>
        <taxon>Bacillota</taxon>
        <taxon>Bacilli</taxon>
        <taxon>Bacillales</taxon>
        <taxon>Bacillaceae</taxon>
        <taxon>Ectobacillus</taxon>
    </lineage>
</organism>
<dbReference type="Pfam" id="PF02639">
    <property type="entry name" value="DUF188"/>
    <property type="match status" value="1"/>
</dbReference>
<dbReference type="NCBIfam" id="NF001095">
    <property type="entry name" value="PRK00124.1"/>
    <property type="match status" value="1"/>
</dbReference>
<name>A0ABT6H3G9_9BACI</name>
<comment type="caution">
    <text evidence="3">The sequence shown here is derived from an EMBL/GenBank/DDBJ whole genome shotgun (WGS) entry which is preliminary data.</text>
</comment>
<keyword evidence="4" id="KW-1185">Reference proteome</keyword>
<evidence type="ECO:0000313" key="3">
    <source>
        <dbReference type="EMBL" id="MDG5753259.1"/>
    </source>
</evidence>
<gene>
    <name evidence="3" type="ORF">P6P90_04505</name>
</gene>
<proteinExistence type="inferred from homology"/>
<dbReference type="PANTHER" id="PTHR35146">
    <property type="entry name" value="UPF0178 PROTEIN YAII"/>
    <property type="match status" value="1"/>
</dbReference>
<dbReference type="PANTHER" id="PTHR35146:SF1">
    <property type="entry name" value="UPF0178 PROTEIN YAII"/>
    <property type="match status" value="1"/>
</dbReference>